<proteinExistence type="predicted"/>
<reference evidence="1" key="1">
    <citation type="submission" date="2023-07" db="EMBL/GenBank/DDBJ databases">
        <title>draft genome sequence of fig (Ficus carica).</title>
        <authorList>
            <person name="Takahashi T."/>
            <person name="Nishimura K."/>
        </authorList>
    </citation>
    <scope>NUCLEOTIDE SEQUENCE</scope>
</reference>
<dbReference type="EMBL" id="BTGU01000111">
    <property type="protein sequence ID" value="GMN61400.1"/>
    <property type="molecule type" value="Genomic_DNA"/>
</dbReference>
<organism evidence="1 2">
    <name type="scientific">Ficus carica</name>
    <name type="common">Common fig</name>
    <dbReference type="NCBI Taxonomy" id="3494"/>
    <lineage>
        <taxon>Eukaryota</taxon>
        <taxon>Viridiplantae</taxon>
        <taxon>Streptophyta</taxon>
        <taxon>Embryophyta</taxon>
        <taxon>Tracheophyta</taxon>
        <taxon>Spermatophyta</taxon>
        <taxon>Magnoliopsida</taxon>
        <taxon>eudicotyledons</taxon>
        <taxon>Gunneridae</taxon>
        <taxon>Pentapetalae</taxon>
        <taxon>rosids</taxon>
        <taxon>fabids</taxon>
        <taxon>Rosales</taxon>
        <taxon>Moraceae</taxon>
        <taxon>Ficeae</taxon>
        <taxon>Ficus</taxon>
    </lineage>
</organism>
<evidence type="ECO:0000313" key="1">
    <source>
        <dbReference type="EMBL" id="GMN61400.1"/>
    </source>
</evidence>
<dbReference type="AlphaFoldDB" id="A0AA88J3V6"/>
<accession>A0AA88J3V6</accession>
<keyword evidence="2" id="KW-1185">Reference proteome</keyword>
<evidence type="ECO:0000313" key="2">
    <source>
        <dbReference type="Proteomes" id="UP001187192"/>
    </source>
</evidence>
<dbReference type="Proteomes" id="UP001187192">
    <property type="component" value="Unassembled WGS sequence"/>
</dbReference>
<comment type="caution">
    <text evidence="1">The sequence shown here is derived from an EMBL/GenBank/DDBJ whole genome shotgun (WGS) entry which is preliminary data.</text>
</comment>
<protein>
    <submittedName>
        <fullName evidence="1">Uncharacterized protein</fullName>
    </submittedName>
</protein>
<dbReference type="Gramene" id="FCD_00025916-RA">
    <property type="protein sequence ID" value="FCD_00025916-RA:cds"/>
    <property type="gene ID" value="FCD_00025916"/>
</dbReference>
<gene>
    <name evidence="1" type="ORF">TIFTF001_030489</name>
</gene>
<name>A0AA88J3V6_FICCA</name>
<sequence>MRGRERVGIQLERESVSLERPPCDAANPWGSTFVLESPSSPEHTAMGKVKCPALIILPDTWCFSCTMSYDDVLVHTDSFEACELELVTP</sequence>